<dbReference type="SUPFAM" id="SSF49899">
    <property type="entry name" value="Concanavalin A-like lectins/glucanases"/>
    <property type="match status" value="1"/>
</dbReference>
<evidence type="ECO:0000256" key="3">
    <source>
        <dbReference type="SAM" id="Phobius"/>
    </source>
</evidence>
<keyword evidence="3" id="KW-0472">Membrane</keyword>
<evidence type="ECO:0000256" key="1">
    <source>
        <dbReference type="ARBA" id="ARBA00007606"/>
    </source>
</evidence>
<evidence type="ECO:0000259" key="5">
    <source>
        <dbReference type="Pfam" id="PF00139"/>
    </source>
</evidence>
<comment type="similarity">
    <text evidence="1">Belongs to the leguminous lectin family.</text>
</comment>
<feature type="transmembrane region" description="Helical" evidence="3">
    <location>
        <begin position="297"/>
        <end position="318"/>
    </location>
</feature>
<reference evidence="6 7" key="1">
    <citation type="submission" date="2022-01" db="EMBL/GenBank/DDBJ databases">
        <authorList>
            <person name="Xiong W."/>
            <person name="Schranz E."/>
        </authorList>
    </citation>
    <scope>NUCLEOTIDE SEQUENCE [LARGE SCALE GENOMIC DNA]</scope>
</reference>
<accession>A0AAU9N5K2</accession>
<feature type="chain" id="PRO_5043840879" description="Legume lectin domain-containing protein" evidence="4">
    <location>
        <begin position="26"/>
        <end position="394"/>
    </location>
</feature>
<feature type="signal peptide" evidence="4">
    <location>
        <begin position="1"/>
        <end position="25"/>
    </location>
</feature>
<dbReference type="Proteomes" id="UP001157418">
    <property type="component" value="Unassembled WGS sequence"/>
</dbReference>
<sequence>MAAFPSSRYFIILFLLTLSFESLLADTNSSFSFKNFGWNSSFESVLALYGDAKAVNDGSSLQLTAPSVSSAGRVIYKNPIKFYGGIPEKLVSLSTYFSFSISPDSKNGDGLAFVVFSDGYPVDLFDDNGSFGLPNGDNFKFLSVEFDTSMDDKYGDMNENHIGIDLSSFVSLKAMNLSSVNLGLKSGNRLQVWIDYQSSSRRLEVRLNRYGETRPVDPLLFHRIDLAKIWPGNEGFFVGLTSSNGNSSQLCNLYSWSFKTRQSPDWMHSEPLDPMVFKEREENEIKIHKKSDCVMRILSALILGIGLGALGSFIEAIVDISHSLIQNKRDEDGWVDSWRDLCTWFSPLSWGQCHLTCSKTMTRDALKNRSRVIVLTLVLKPNGIVSFFFLSLTN</sequence>
<dbReference type="PANTHER" id="PTHR32401:SF16">
    <property type="entry name" value="CONCANAVALIN A-LIKE LECTIN FAMILY PROTEIN"/>
    <property type="match status" value="1"/>
</dbReference>
<dbReference type="CDD" id="cd06899">
    <property type="entry name" value="lectin_legume_LecRK_Arcelin_ConA"/>
    <property type="match status" value="1"/>
</dbReference>
<dbReference type="AlphaFoldDB" id="A0AAU9N5K2"/>
<keyword evidence="4" id="KW-0732">Signal</keyword>
<dbReference type="Pfam" id="PF00139">
    <property type="entry name" value="Lectin_legB"/>
    <property type="match status" value="1"/>
</dbReference>
<keyword evidence="3" id="KW-1133">Transmembrane helix</keyword>
<dbReference type="EMBL" id="CAKMRJ010003334">
    <property type="protein sequence ID" value="CAH1432228.1"/>
    <property type="molecule type" value="Genomic_DNA"/>
</dbReference>
<name>A0AAU9N5K2_9ASTR</name>
<dbReference type="InterPro" id="IPR001220">
    <property type="entry name" value="Legume_lectin_dom"/>
</dbReference>
<keyword evidence="7" id="KW-1185">Reference proteome</keyword>
<dbReference type="PANTHER" id="PTHR32401">
    <property type="entry name" value="CONCANAVALIN A-LIKE LECTIN FAMILY PROTEIN"/>
    <property type="match status" value="1"/>
</dbReference>
<feature type="transmembrane region" description="Helical" evidence="3">
    <location>
        <begin position="372"/>
        <end position="392"/>
    </location>
</feature>
<comment type="caution">
    <text evidence="6">The sequence shown here is derived from an EMBL/GenBank/DDBJ whole genome shotgun (WGS) entry which is preliminary data.</text>
</comment>
<evidence type="ECO:0000313" key="6">
    <source>
        <dbReference type="EMBL" id="CAH1432228.1"/>
    </source>
</evidence>
<evidence type="ECO:0000256" key="4">
    <source>
        <dbReference type="SAM" id="SignalP"/>
    </source>
</evidence>
<keyword evidence="2" id="KW-0430">Lectin</keyword>
<dbReference type="InterPro" id="IPR013320">
    <property type="entry name" value="ConA-like_dom_sf"/>
</dbReference>
<dbReference type="GO" id="GO:0030246">
    <property type="term" value="F:carbohydrate binding"/>
    <property type="evidence" value="ECO:0007669"/>
    <property type="project" value="UniProtKB-KW"/>
</dbReference>
<protein>
    <recommendedName>
        <fullName evidence="5">Legume lectin domain-containing protein</fullName>
    </recommendedName>
</protein>
<dbReference type="InterPro" id="IPR050258">
    <property type="entry name" value="Leguminous_Lectin"/>
</dbReference>
<gene>
    <name evidence="6" type="ORF">LVIROSA_LOCUS18892</name>
</gene>
<evidence type="ECO:0000256" key="2">
    <source>
        <dbReference type="ARBA" id="ARBA00022734"/>
    </source>
</evidence>
<keyword evidence="3" id="KW-0812">Transmembrane</keyword>
<proteinExistence type="inferred from homology"/>
<dbReference type="Gene3D" id="2.60.120.200">
    <property type="match status" value="1"/>
</dbReference>
<evidence type="ECO:0000313" key="7">
    <source>
        <dbReference type="Proteomes" id="UP001157418"/>
    </source>
</evidence>
<feature type="domain" description="Legume lectin" evidence="5">
    <location>
        <begin position="29"/>
        <end position="271"/>
    </location>
</feature>
<organism evidence="6 7">
    <name type="scientific">Lactuca virosa</name>
    <dbReference type="NCBI Taxonomy" id="75947"/>
    <lineage>
        <taxon>Eukaryota</taxon>
        <taxon>Viridiplantae</taxon>
        <taxon>Streptophyta</taxon>
        <taxon>Embryophyta</taxon>
        <taxon>Tracheophyta</taxon>
        <taxon>Spermatophyta</taxon>
        <taxon>Magnoliopsida</taxon>
        <taxon>eudicotyledons</taxon>
        <taxon>Gunneridae</taxon>
        <taxon>Pentapetalae</taxon>
        <taxon>asterids</taxon>
        <taxon>campanulids</taxon>
        <taxon>Asterales</taxon>
        <taxon>Asteraceae</taxon>
        <taxon>Cichorioideae</taxon>
        <taxon>Cichorieae</taxon>
        <taxon>Lactucinae</taxon>
        <taxon>Lactuca</taxon>
    </lineage>
</organism>